<dbReference type="RefSeq" id="WP_281457662.1">
    <property type="nucleotide sequence ID" value="NZ_JASAOF010000017.1"/>
</dbReference>
<organism evidence="2 3">
    <name type="scientific">Saccharopolyspora ipomoeae</name>
    <dbReference type="NCBI Taxonomy" id="3042027"/>
    <lineage>
        <taxon>Bacteria</taxon>
        <taxon>Bacillati</taxon>
        <taxon>Actinomycetota</taxon>
        <taxon>Actinomycetes</taxon>
        <taxon>Pseudonocardiales</taxon>
        <taxon>Pseudonocardiaceae</taxon>
        <taxon>Saccharopolyspora</taxon>
    </lineage>
</organism>
<evidence type="ECO:0000313" key="2">
    <source>
        <dbReference type="EMBL" id="MDI2031383.1"/>
    </source>
</evidence>
<name>A0ABT6PTQ5_9PSEU</name>
<protein>
    <submittedName>
        <fullName evidence="2">Uncharacterized protein</fullName>
    </submittedName>
</protein>
<evidence type="ECO:0000313" key="3">
    <source>
        <dbReference type="Proteomes" id="UP001237595"/>
    </source>
</evidence>
<comment type="caution">
    <text evidence="2">The sequence shown here is derived from an EMBL/GenBank/DDBJ whole genome shotgun (WGS) entry which is preliminary data.</text>
</comment>
<gene>
    <name evidence="2" type="ORF">QFW96_22335</name>
</gene>
<feature type="transmembrane region" description="Helical" evidence="1">
    <location>
        <begin position="39"/>
        <end position="60"/>
    </location>
</feature>
<proteinExistence type="predicted"/>
<dbReference type="Proteomes" id="UP001237595">
    <property type="component" value="Unassembled WGS sequence"/>
</dbReference>
<keyword evidence="3" id="KW-1185">Reference proteome</keyword>
<dbReference type="EMBL" id="JASAOF010000017">
    <property type="protein sequence ID" value="MDI2031383.1"/>
    <property type="molecule type" value="Genomic_DNA"/>
</dbReference>
<accession>A0ABT6PTQ5</accession>
<feature type="transmembrane region" description="Helical" evidence="1">
    <location>
        <begin position="12"/>
        <end position="33"/>
    </location>
</feature>
<keyword evidence="1" id="KW-0812">Transmembrane</keyword>
<evidence type="ECO:0000256" key="1">
    <source>
        <dbReference type="SAM" id="Phobius"/>
    </source>
</evidence>
<feature type="transmembrane region" description="Helical" evidence="1">
    <location>
        <begin position="72"/>
        <end position="94"/>
    </location>
</feature>
<reference evidence="2 3" key="1">
    <citation type="submission" date="2023-04" db="EMBL/GenBank/DDBJ databases">
        <title>Draft genome sequence of Saccharopolyspora sp. TS4A08 isolated from sweet potato rhizospheric soil.</title>
        <authorList>
            <person name="Suksaard P."/>
            <person name="Duangmal K."/>
        </authorList>
    </citation>
    <scope>NUCLEOTIDE SEQUENCE [LARGE SCALE GENOMIC DNA]</scope>
    <source>
        <strain evidence="2 3">TS4A08</strain>
    </source>
</reference>
<sequence>MDKSTAKSPLVAWRGLSAGFLLIMGGIHLFLVFAGTGGLLGVLFVVNAVGSVALAVALMSGRRLVLVSSMSLLFMLGTLLSLVIALSPVSLFGLRSSLDYQLAPTSLVVETAGVIVLAATTALALRNRA</sequence>
<keyword evidence="1" id="KW-1133">Transmembrane helix</keyword>
<keyword evidence="1" id="KW-0472">Membrane</keyword>
<feature type="transmembrane region" description="Helical" evidence="1">
    <location>
        <begin position="106"/>
        <end position="125"/>
    </location>
</feature>